<name>A0A1F5Z709_9BACT</name>
<protein>
    <submittedName>
        <fullName evidence="1">Uncharacterized protein</fullName>
    </submittedName>
</protein>
<sequence>MNTHFHTFEIPDQKKFSTLKKSIDRERSKAVNKRIKEQPFMTDMEYISGAFLEMYEPYLKDVVCRLFEKGYAIETSSGFNNIKSQYQSLDGNFVIDYVTRNKLDKKDIKIREKDGFKSLVYWAENLDLDFIKQKWMKIIDILPDKGKLTMPSASPKAVLFRRKHISNNPKLQRQRLLEQLEFKIRTAMDKNVKKRKKINPHPNNIETRLGIFIEELQLQVRQAVLEMNRKGYSTDLSGFVNNSCDQMIEGDFQLDEKIINKLRLLGINVESNPSGYTRLQFSPKEADLGNIKKQWNKIVALLPTGKKTADISMTKKSREFRMKYC</sequence>
<dbReference type="AlphaFoldDB" id="A0A1F5Z709"/>
<evidence type="ECO:0000313" key="2">
    <source>
        <dbReference type="Proteomes" id="UP000177354"/>
    </source>
</evidence>
<dbReference type="EMBL" id="MFJF01000005">
    <property type="protein sequence ID" value="OGG08211.1"/>
    <property type="molecule type" value="Genomic_DNA"/>
</dbReference>
<organism evidence="1 2">
    <name type="scientific">Candidatus Gottesmanbacteria bacterium RIFCSPHIGHO2_01_FULL_40_15</name>
    <dbReference type="NCBI Taxonomy" id="1798376"/>
    <lineage>
        <taxon>Bacteria</taxon>
        <taxon>Candidatus Gottesmaniibacteriota</taxon>
    </lineage>
</organism>
<reference evidence="1 2" key="1">
    <citation type="journal article" date="2016" name="Nat. Commun.">
        <title>Thousands of microbial genomes shed light on interconnected biogeochemical processes in an aquifer system.</title>
        <authorList>
            <person name="Anantharaman K."/>
            <person name="Brown C.T."/>
            <person name="Hug L.A."/>
            <person name="Sharon I."/>
            <person name="Castelle C.J."/>
            <person name="Probst A.J."/>
            <person name="Thomas B.C."/>
            <person name="Singh A."/>
            <person name="Wilkins M.J."/>
            <person name="Karaoz U."/>
            <person name="Brodie E.L."/>
            <person name="Williams K.H."/>
            <person name="Hubbard S.S."/>
            <person name="Banfield J.F."/>
        </authorList>
    </citation>
    <scope>NUCLEOTIDE SEQUENCE [LARGE SCALE GENOMIC DNA]</scope>
</reference>
<accession>A0A1F5Z709</accession>
<gene>
    <name evidence="1" type="ORF">A2777_02390</name>
</gene>
<proteinExistence type="predicted"/>
<comment type="caution">
    <text evidence="1">The sequence shown here is derived from an EMBL/GenBank/DDBJ whole genome shotgun (WGS) entry which is preliminary data.</text>
</comment>
<evidence type="ECO:0000313" key="1">
    <source>
        <dbReference type="EMBL" id="OGG08211.1"/>
    </source>
</evidence>
<dbReference type="Proteomes" id="UP000177354">
    <property type="component" value="Unassembled WGS sequence"/>
</dbReference>